<sequence>CETGSPRMDLEQTFGALLSKNELLRQENDQLKSMLSVVKENIDLRARMHCFNNDTMEELPVCSPSGRKPSSLWQTTVDETHFRKDLQQQTKFKHEHRTSSPADFKSFIQTSVHRDTSEKEESQSCQADIPLEVKRESNINRLLGEIAYQLDGRILSHVFQGHKRLYGFTLLNIPDKIIEVSTHPLTGQVDEGYRLHLTQRYTDLMERLKQLGYKITLHPAFTEFTVNTYGILKERPVENSTQAMDYNNPVFLRNLIVTTAPRKLQKDLLLVLTCLCNVAKKDRKPLLLWK</sequence>
<dbReference type="Pfam" id="PF15059">
    <property type="entry name" value="Speriolin_C"/>
    <property type="match status" value="1"/>
</dbReference>
<dbReference type="AlphaFoldDB" id="A0A3B4XV83"/>
<protein>
    <recommendedName>
        <fullName evidence="1">Speriolin C-terminal domain-containing protein</fullName>
    </recommendedName>
</protein>
<dbReference type="Ensembl" id="ENSSLDT00000020217.1">
    <property type="protein sequence ID" value="ENSSLDP00000019561.1"/>
    <property type="gene ID" value="ENSSLDG00000015341.1"/>
</dbReference>
<feature type="domain" description="Speriolin C-terminal" evidence="1">
    <location>
        <begin position="142"/>
        <end position="289"/>
    </location>
</feature>
<reference evidence="2" key="2">
    <citation type="submission" date="2025-09" db="UniProtKB">
        <authorList>
            <consortium name="Ensembl"/>
        </authorList>
    </citation>
    <scope>IDENTIFICATION</scope>
</reference>
<reference evidence="2" key="1">
    <citation type="submission" date="2025-08" db="UniProtKB">
        <authorList>
            <consortium name="Ensembl"/>
        </authorList>
    </citation>
    <scope>IDENTIFICATION</scope>
</reference>
<dbReference type="InterPro" id="IPR029384">
    <property type="entry name" value="Speriolin_C"/>
</dbReference>
<keyword evidence="3" id="KW-1185">Reference proteome</keyword>
<dbReference type="STRING" id="1841481.ENSSLDP00000019561"/>
<evidence type="ECO:0000313" key="2">
    <source>
        <dbReference type="Ensembl" id="ENSSLDP00000019561.1"/>
    </source>
</evidence>
<dbReference type="PANTHER" id="PTHR22192:SF17">
    <property type="entry name" value="SPERIOLIN-LIKE PROTEIN"/>
    <property type="match status" value="1"/>
</dbReference>
<accession>A0A3B4XV83</accession>
<organism evidence="2 3">
    <name type="scientific">Seriola lalandi dorsalis</name>
    <dbReference type="NCBI Taxonomy" id="1841481"/>
    <lineage>
        <taxon>Eukaryota</taxon>
        <taxon>Metazoa</taxon>
        <taxon>Chordata</taxon>
        <taxon>Craniata</taxon>
        <taxon>Vertebrata</taxon>
        <taxon>Euteleostomi</taxon>
        <taxon>Actinopterygii</taxon>
        <taxon>Neopterygii</taxon>
        <taxon>Teleostei</taxon>
        <taxon>Neoteleostei</taxon>
        <taxon>Acanthomorphata</taxon>
        <taxon>Carangaria</taxon>
        <taxon>Carangiformes</taxon>
        <taxon>Carangidae</taxon>
        <taxon>Seriola</taxon>
    </lineage>
</organism>
<evidence type="ECO:0000313" key="3">
    <source>
        <dbReference type="Proteomes" id="UP000261360"/>
    </source>
</evidence>
<evidence type="ECO:0000259" key="1">
    <source>
        <dbReference type="Pfam" id="PF15059"/>
    </source>
</evidence>
<dbReference type="Proteomes" id="UP000261360">
    <property type="component" value="Unplaced"/>
</dbReference>
<dbReference type="GeneTree" id="ENSGT00520000055666"/>
<dbReference type="PANTHER" id="PTHR22192">
    <property type="entry name" value="SPERIOLIN"/>
    <property type="match status" value="1"/>
</dbReference>
<name>A0A3B4XV83_SERLL</name>
<dbReference type="GO" id="GO:0005813">
    <property type="term" value="C:centrosome"/>
    <property type="evidence" value="ECO:0007669"/>
    <property type="project" value="TreeGrafter"/>
</dbReference>
<dbReference type="InterPro" id="IPR026715">
    <property type="entry name" value="SPATC1"/>
</dbReference>
<proteinExistence type="predicted"/>